<evidence type="ECO:0000313" key="1">
    <source>
        <dbReference type="EMBL" id="CAI3977617.1"/>
    </source>
</evidence>
<dbReference type="AlphaFoldDB" id="A0A9P1FKS2"/>
<dbReference type="EMBL" id="CAMXCT020000355">
    <property type="protein sequence ID" value="CAL1130992.1"/>
    <property type="molecule type" value="Genomic_DNA"/>
</dbReference>
<reference evidence="1" key="1">
    <citation type="submission" date="2022-10" db="EMBL/GenBank/DDBJ databases">
        <authorList>
            <person name="Chen Y."/>
            <person name="Dougan E. K."/>
            <person name="Chan C."/>
            <person name="Rhodes N."/>
            <person name="Thang M."/>
        </authorList>
    </citation>
    <scope>NUCLEOTIDE SEQUENCE</scope>
</reference>
<comment type="caution">
    <text evidence="1">The sequence shown here is derived from an EMBL/GenBank/DDBJ whole genome shotgun (WGS) entry which is preliminary data.</text>
</comment>
<feature type="non-terminal residue" evidence="1">
    <location>
        <position position="1"/>
    </location>
</feature>
<dbReference type="EMBL" id="CAMXCT010000355">
    <property type="protein sequence ID" value="CAI3977617.1"/>
    <property type="molecule type" value="Genomic_DNA"/>
</dbReference>
<feature type="non-terminal residue" evidence="1">
    <location>
        <position position="215"/>
    </location>
</feature>
<dbReference type="Proteomes" id="UP001152797">
    <property type="component" value="Unassembled WGS sequence"/>
</dbReference>
<evidence type="ECO:0000313" key="4">
    <source>
        <dbReference type="Proteomes" id="UP001152797"/>
    </source>
</evidence>
<evidence type="ECO:0000313" key="3">
    <source>
        <dbReference type="EMBL" id="CAL4764929.1"/>
    </source>
</evidence>
<keyword evidence="4" id="KW-1185">Reference proteome</keyword>
<gene>
    <name evidence="1" type="ORF">C1SCF055_LOCUS5746</name>
</gene>
<dbReference type="EMBL" id="CAMXCT030000355">
    <property type="protein sequence ID" value="CAL4764929.1"/>
    <property type="molecule type" value="Genomic_DNA"/>
</dbReference>
<proteinExistence type="predicted"/>
<sequence length="215" mass="24741">CISKMYELKAPLTLGEKRTAEFKLFQELEIRGNKLDEKSMDPELLVGPTSKFLELIGTVMVELYPWMETLHLFVLDGSGKNLHVGVPETFIRLVWPNIIVDKTRAFGIMDTLLKTLQNTDCDDVKALERKAKNLSEANSWKSCLKDKIYHKADPIRMIFNDSVSDPPLSKIEGRPIKPLYIYEFKNKNGILESFECIKDFPDISCFDFCRLTSIR</sequence>
<evidence type="ECO:0000313" key="2">
    <source>
        <dbReference type="EMBL" id="CAL1130992.1"/>
    </source>
</evidence>
<name>A0A9P1FKS2_9DINO</name>
<reference evidence="2" key="2">
    <citation type="submission" date="2024-04" db="EMBL/GenBank/DDBJ databases">
        <authorList>
            <person name="Chen Y."/>
            <person name="Shah S."/>
            <person name="Dougan E. K."/>
            <person name="Thang M."/>
            <person name="Chan C."/>
        </authorList>
    </citation>
    <scope>NUCLEOTIDE SEQUENCE [LARGE SCALE GENOMIC DNA]</scope>
</reference>
<organism evidence="1">
    <name type="scientific">Cladocopium goreaui</name>
    <dbReference type="NCBI Taxonomy" id="2562237"/>
    <lineage>
        <taxon>Eukaryota</taxon>
        <taxon>Sar</taxon>
        <taxon>Alveolata</taxon>
        <taxon>Dinophyceae</taxon>
        <taxon>Suessiales</taxon>
        <taxon>Symbiodiniaceae</taxon>
        <taxon>Cladocopium</taxon>
    </lineage>
</organism>
<accession>A0A9P1FKS2</accession>
<dbReference type="OrthoDB" id="421240at2759"/>
<protein>
    <submittedName>
        <fullName evidence="3">6-pyruvoyltetrahydropterin synthase</fullName>
    </submittedName>
</protein>